<evidence type="ECO:0000256" key="4">
    <source>
        <dbReference type="ARBA" id="ARBA00023015"/>
    </source>
</evidence>
<comment type="function">
    <text evidence="6">Involved in transcription antitermination. Required for transcription of ribosomal RNA (rRNA) genes. Binds specifically to the boxA antiterminator sequence of the ribosomal RNA (rrn) operons.</text>
</comment>
<protein>
    <recommendedName>
        <fullName evidence="6">Transcription antitermination protein NusB</fullName>
    </recommendedName>
    <alternativeName>
        <fullName evidence="6">Antitermination factor NusB</fullName>
    </alternativeName>
</protein>
<name>A0A3S2TPB5_9BURK</name>
<gene>
    <name evidence="6 9" type="primary">nusB</name>
    <name evidence="9" type="ORF">ENE75_18995</name>
</gene>
<comment type="caution">
    <text evidence="9">The sequence shown here is derived from an EMBL/GenBank/DDBJ whole genome shotgun (WGS) entry which is preliminary data.</text>
</comment>
<dbReference type="PANTHER" id="PTHR11078:SF3">
    <property type="entry name" value="ANTITERMINATION NUSB DOMAIN-CONTAINING PROTEIN"/>
    <property type="match status" value="1"/>
</dbReference>
<keyword evidence="4 6" id="KW-0805">Transcription regulation</keyword>
<dbReference type="InterPro" id="IPR035926">
    <property type="entry name" value="NusB-like_sf"/>
</dbReference>
<dbReference type="Proteomes" id="UP000288178">
    <property type="component" value="Unassembled WGS sequence"/>
</dbReference>
<dbReference type="GO" id="GO:0005829">
    <property type="term" value="C:cytosol"/>
    <property type="evidence" value="ECO:0007669"/>
    <property type="project" value="TreeGrafter"/>
</dbReference>
<evidence type="ECO:0000313" key="9">
    <source>
        <dbReference type="EMBL" id="RVT49730.1"/>
    </source>
</evidence>
<evidence type="ECO:0000259" key="8">
    <source>
        <dbReference type="Pfam" id="PF01029"/>
    </source>
</evidence>
<dbReference type="InterPro" id="IPR006027">
    <property type="entry name" value="NusB_RsmB_TIM44"/>
</dbReference>
<feature type="compositionally biased region" description="Basic residues" evidence="7">
    <location>
        <begin position="27"/>
        <end position="40"/>
    </location>
</feature>
<dbReference type="OrthoDB" id="9789556at2"/>
<dbReference type="PANTHER" id="PTHR11078">
    <property type="entry name" value="N UTILIZATION SUBSTANCE PROTEIN B-RELATED"/>
    <property type="match status" value="1"/>
</dbReference>
<keyword evidence="2 6" id="KW-0889">Transcription antitermination</keyword>
<dbReference type="GO" id="GO:0031564">
    <property type="term" value="P:transcription antitermination"/>
    <property type="evidence" value="ECO:0007669"/>
    <property type="project" value="UniProtKB-KW"/>
</dbReference>
<comment type="similarity">
    <text evidence="1 6">Belongs to the NusB family.</text>
</comment>
<dbReference type="Gene3D" id="1.10.940.10">
    <property type="entry name" value="NusB-like"/>
    <property type="match status" value="1"/>
</dbReference>
<dbReference type="InterPro" id="IPR011605">
    <property type="entry name" value="NusB_fam"/>
</dbReference>
<dbReference type="NCBIfam" id="TIGR01951">
    <property type="entry name" value="nusB"/>
    <property type="match status" value="1"/>
</dbReference>
<dbReference type="GO" id="GO:0006353">
    <property type="term" value="P:DNA-templated transcription termination"/>
    <property type="evidence" value="ECO:0007669"/>
    <property type="project" value="UniProtKB-UniRule"/>
</dbReference>
<organism evidence="9 10">
    <name type="scientific">Rubrivivax albus</name>
    <dbReference type="NCBI Taxonomy" id="2499835"/>
    <lineage>
        <taxon>Bacteria</taxon>
        <taxon>Pseudomonadati</taxon>
        <taxon>Pseudomonadota</taxon>
        <taxon>Betaproteobacteria</taxon>
        <taxon>Burkholderiales</taxon>
        <taxon>Sphaerotilaceae</taxon>
        <taxon>Rubrivivax</taxon>
    </lineage>
</organism>
<proteinExistence type="inferred from homology"/>
<evidence type="ECO:0000256" key="3">
    <source>
        <dbReference type="ARBA" id="ARBA00022884"/>
    </source>
</evidence>
<dbReference type="SUPFAM" id="SSF48013">
    <property type="entry name" value="NusB-like"/>
    <property type="match status" value="1"/>
</dbReference>
<dbReference type="HAMAP" id="MF_00073">
    <property type="entry name" value="NusB"/>
    <property type="match status" value="1"/>
</dbReference>
<feature type="domain" description="NusB/RsmB/TIM44" evidence="8">
    <location>
        <begin position="39"/>
        <end position="163"/>
    </location>
</feature>
<evidence type="ECO:0000313" key="10">
    <source>
        <dbReference type="Proteomes" id="UP000288178"/>
    </source>
</evidence>
<keyword evidence="10" id="KW-1185">Reference proteome</keyword>
<dbReference type="EMBL" id="SACT01000007">
    <property type="protein sequence ID" value="RVT49730.1"/>
    <property type="molecule type" value="Genomic_DNA"/>
</dbReference>
<keyword evidence="3 6" id="KW-0694">RNA-binding</keyword>
<dbReference type="RefSeq" id="WP_128199902.1">
    <property type="nucleotide sequence ID" value="NZ_SACT01000007.1"/>
</dbReference>
<dbReference type="GO" id="GO:0003723">
    <property type="term" value="F:RNA binding"/>
    <property type="evidence" value="ECO:0007669"/>
    <property type="project" value="UniProtKB-UniRule"/>
</dbReference>
<sequence>MSDENRSAPATPQAPAKAAGKSGGKPPAKRRAPTKSPRRRAREFALQGLYQWLLAGEDAGVIDALMREQDGFDKADSAHYDALLHGCITDAATLDAVLARHVDRRTSQLSPIEHGVLLIGAYELKNCIDVPYRVAINEAVELAKEFGGTDGHKYVNGVLDKAAADLRPVEVQAARRGAAR</sequence>
<evidence type="ECO:0000256" key="7">
    <source>
        <dbReference type="SAM" id="MobiDB-lite"/>
    </source>
</evidence>
<dbReference type="AlphaFoldDB" id="A0A3S2TPB5"/>
<evidence type="ECO:0000256" key="2">
    <source>
        <dbReference type="ARBA" id="ARBA00022814"/>
    </source>
</evidence>
<evidence type="ECO:0000256" key="1">
    <source>
        <dbReference type="ARBA" id="ARBA00005952"/>
    </source>
</evidence>
<reference evidence="9 10" key="1">
    <citation type="submission" date="2019-01" db="EMBL/GenBank/DDBJ databases">
        <authorList>
            <person name="Chen W.-M."/>
        </authorList>
    </citation>
    <scope>NUCLEOTIDE SEQUENCE [LARGE SCALE GENOMIC DNA]</scope>
    <source>
        <strain evidence="9 10">ICH-3</strain>
    </source>
</reference>
<evidence type="ECO:0000256" key="5">
    <source>
        <dbReference type="ARBA" id="ARBA00023163"/>
    </source>
</evidence>
<dbReference type="Pfam" id="PF01029">
    <property type="entry name" value="NusB"/>
    <property type="match status" value="1"/>
</dbReference>
<keyword evidence="5 6" id="KW-0804">Transcription</keyword>
<feature type="compositionally biased region" description="Low complexity" evidence="7">
    <location>
        <begin position="8"/>
        <end position="26"/>
    </location>
</feature>
<evidence type="ECO:0000256" key="6">
    <source>
        <dbReference type="HAMAP-Rule" id="MF_00073"/>
    </source>
</evidence>
<feature type="region of interest" description="Disordered" evidence="7">
    <location>
        <begin position="1"/>
        <end position="40"/>
    </location>
</feature>
<accession>A0A3S2TPB5</accession>